<evidence type="ECO:0000313" key="1">
    <source>
        <dbReference type="EMBL" id="MBA0755350.1"/>
    </source>
</evidence>
<sequence length="81" mass="8950">QLALQWPPSVYSSTLSCKTPIPTVFTIRGIWAQDAHDRPVPPYNARNPCTHPQPETINSLEPVAHTIAGLEIDRVKHSVLA</sequence>
<evidence type="ECO:0000313" key="2">
    <source>
        <dbReference type="Proteomes" id="UP000593579"/>
    </source>
</evidence>
<dbReference type="EMBL" id="JABEZY010269101">
    <property type="protein sequence ID" value="MBA0755350.1"/>
    <property type="molecule type" value="Genomic_DNA"/>
</dbReference>
<dbReference type="InterPro" id="IPR036430">
    <property type="entry name" value="RNase_T2-like_sf"/>
</dbReference>
<gene>
    <name evidence="1" type="ORF">Gogos_020914</name>
</gene>
<name>A0A7J9D3Q1_GOSGO</name>
<proteinExistence type="predicted"/>
<dbReference type="Proteomes" id="UP000593579">
    <property type="component" value="Unassembled WGS sequence"/>
</dbReference>
<protein>
    <submittedName>
        <fullName evidence="1">Uncharacterized protein</fullName>
    </submittedName>
</protein>
<dbReference type="AlphaFoldDB" id="A0A7J9D3Q1"/>
<keyword evidence="2" id="KW-1185">Reference proteome</keyword>
<dbReference type="Gene3D" id="3.90.730.10">
    <property type="entry name" value="Ribonuclease T2-like"/>
    <property type="match status" value="1"/>
</dbReference>
<dbReference type="GO" id="GO:0003723">
    <property type="term" value="F:RNA binding"/>
    <property type="evidence" value="ECO:0007669"/>
    <property type="project" value="InterPro"/>
</dbReference>
<accession>A0A7J9D3Q1</accession>
<dbReference type="OrthoDB" id="967166at2759"/>
<organism evidence="1 2">
    <name type="scientific">Gossypium gossypioides</name>
    <name type="common">Mexican cotton</name>
    <name type="synonym">Selera gossypioides</name>
    <dbReference type="NCBI Taxonomy" id="34282"/>
    <lineage>
        <taxon>Eukaryota</taxon>
        <taxon>Viridiplantae</taxon>
        <taxon>Streptophyta</taxon>
        <taxon>Embryophyta</taxon>
        <taxon>Tracheophyta</taxon>
        <taxon>Spermatophyta</taxon>
        <taxon>Magnoliopsida</taxon>
        <taxon>eudicotyledons</taxon>
        <taxon>Gunneridae</taxon>
        <taxon>Pentapetalae</taxon>
        <taxon>rosids</taxon>
        <taxon>malvids</taxon>
        <taxon>Malvales</taxon>
        <taxon>Malvaceae</taxon>
        <taxon>Malvoideae</taxon>
        <taxon>Gossypium</taxon>
    </lineage>
</organism>
<dbReference type="SUPFAM" id="SSF55895">
    <property type="entry name" value="Ribonuclease Rh-like"/>
    <property type="match status" value="1"/>
</dbReference>
<comment type="caution">
    <text evidence="1">The sequence shown here is derived from an EMBL/GenBank/DDBJ whole genome shotgun (WGS) entry which is preliminary data.</text>
</comment>
<dbReference type="GO" id="GO:0033897">
    <property type="term" value="F:ribonuclease T2 activity"/>
    <property type="evidence" value="ECO:0007669"/>
    <property type="project" value="InterPro"/>
</dbReference>
<reference evidence="1 2" key="1">
    <citation type="journal article" date="2019" name="Genome Biol. Evol.">
        <title>Insights into the evolution of the New World diploid cottons (Gossypium, subgenus Houzingenia) based on genome sequencing.</title>
        <authorList>
            <person name="Grover C.E."/>
            <person name="Arick M.A. 2nd"/>
            <person name="Thrash A."/>
            <person name="Conover J.L."/>
            <person name="Sanders W.S."/>
            <person name="Peterson D.G."/>
            <person name="Frelichowski J.E."/>
            <person name="Scheffler J.A."/>
            <person name="Scheffler B.E."/>
            <person name="Wendel J.F."/>
        </authorList>
    </citation>
    <scope>NUCLEOTIDE SEQUENCE [LARGE SCALE GENOMIC DNA]</scope>
    <source>
        <strain evidence="1">5</strain>
        <tissue evidence="1">Leaf</tissue>
    </source>
</reference>
<feature type="non-terminal residue" evidence="1">
    <location>
        <position position="81"/>
    </location>
</feature>